<evidence type="ECO:0000313" key="4">
    <source>
        <dbReference type="Proteomes" id="UP001589833"/>
    </source>
</evidence>
<dbReference type="Proteomes" id="UP001589833">
    <property type="component" value="Unassembled WGS sequence"/>
</dbReference>
<accession>A0ABV6NIR7</accession>
<comment type="caution">
    <text evidence="3">The sequence shown here is derived from an EMBL/GenBank/DDBJ whole genome shotgun (WGS) entry which is preliminary data.</text>
</comment>
<evidence type="ECO:0000259" key="2">
    <source>
        <dbReference type="PROSITE" id="PS50110"/>
    </source>
</evidence>
<gene>
    <name evidence="3" type="ORF">ACFFH4_16830</name>
</gene>
<dbReference type="PROSITE" id="PS50110">
    <property type="entry name" value="RESPONSE_REGULATORY"/>
    <property type="match status" value="1"/>
</dbReference>
<organism evidence="3 4">
    <name type="scientific">Halalkalibacter alkalisediminis</name>
    <dbReference type="NCBI Taxonomy" id="935616"/>
    <lineage>
        <taxon>Bacteria</taxon>
        <taxon>Bacillati</taxon>
        <taxon>Bacillota</taxon>
        <taxon>Bacilli</taxon>
        <taxon>Bacillales</taxon>
        <taxon>Bacillaceae</taxon>
        <taxon>Halalkalibacter</taxon>
    </lineage>
</organism>
<dbReference type="EMBL" id="JBHLTR010000032">
    <property type="protein sequence ID" value="MFC0560652.1"/>
    <property type="molecule type" value="Genomic_DNA"/>
</dbReference>
<comment type="caution">
    <text evidence="1">Lacks conserved residue(s) required for the propagation of feature annotation.</text>
</comment>
<proteinExistence type="predicted"/>
<reference evidence="3 4" key="1">
    <citation type="submission" date="2024-09" db="EMBL/GenBank/DDBJ databases">
        <authorList>
            <person name="Sun Q."/>
            <person name="Mori K."/>
        </authorList>
    </citation>
    <scope>NUCLEOTIDE SEQUENCE [LARGE SCALE GENOMIC DNA]</scope>
    <source>
        <strain evidence="3 4">NCAIM B.02301</strain>
    </source>
</reference>
<dbReference type="InterPro" id="IPR001789">
    <property type="entry name" value="Sig_transdc_resp-reg_receiver"/>
</dbReference>
<evidence type="ECO:0000256" key="1">
    <source>
        <dbReference type="PROSITE-ProRule" id="PRU00169"/>
    </source>
</evidence>
<dbReference type="Gene3D" id="3.40.50.2300">
    <property type="match status" value="1"/>
</dbReference>
<feature type="domain" description="Response regulatory" evidence="2">
    <location>
        <begin position="5"/>
        <end position="122"/>
    </location>
</feature>
<sequence length="122" mass="14258">MNATKILVFQEYQGLNLLIENILREDGYEHIYTISDPESVVAAYNDLKPDVFLCEIELHHQFENFIDLILSTERTALMSKLICIISKNNQLMKVSTERLGVKRYLEKPFFIEEVKIMVDDCL</sequence>
<dbReference type="SUPFAM" id="SSF52172">
    <property type="entry name" value="CheY-like"/>
    <property type="match status" value="1"/>
</dbReference>
<dbReference type="RefSeq" id="WP_273848041.1">
    <property type="nucleotide sequence ID" value="NZ_JAQQWT010000047.1"/>
</dbReference>
<name>A0ABV6NIR7_9BACI</name>
<protein>
    <submittedName>
        <fullName evidence="3">Response regulator</fullName>
    </submittedName>
</protein>
<evidence type="ECO:0000313" key="3">
    <source>
        <dbReference type="EMBL" id="MFC0560652.1"/>
    </source>
</evidence>
<keyword evidence="4" id="KW-1185">Reference proteome</keyword>
<dbReference type="InterPro" id="IPR011006">
    <property type="entry name" value="CheY-like_superfamily"/>
</dbReference>